<feature type="transmembrane region" description="Helical" evidence="1">
    <location>
        <begin position="390"/>
        <end position="410"/>
    </location>
</feature>
<feature type="transmembrane region" description="Helical" evidence="1">
    <location>
        <begin position="134"/>
        <end position="155"/>
    </location>
</feature>
<feature type="transmembrane region" description="Helical" evidence="1">
    <location>
        <begin position="441"/>
        <end position="460"/>
    </location>
</feature>
<dbReference type="PANTHER" id="PTHR31610">
    <property type="entry name" value="SLR0360 PROTEIN"/>
    <property type="match status" value="1"/>
</dbReference>
<organism evidence="2 3">
    <name type="scientific">Williamsia marianensis</name>
    <dbReference type="NCBI Taxonomy" id="85044"/>
    <lineage>
        <taxon>Bacteria</taxon>
        <taxon>Bacillati</taxon>
        <taxon>Actinomycetota</taxon>
        <taxon>Actinomycetes</taxon>
        <taxon>Mycobacteriales</taxon>
        <taxon>Nocardiaceae</taxon>
        <taxon>Williamsia</taxon>
    </lineage>
</organism>
<keyword evidence="1" id="KW-0812">Transmembrane</keyword>
<keyword evidence="1" id="KW-1133">Transmembrane helix</keyword>
<dbReference type="AlphaFoldDB" id="A0A2G3PL28"/>
<evidence type="ECO:0000313" key="2">
    <source>
        <dbReference type="EMBL" id="PHV66527.1"/>
    </source>
</evidence>
<dbReference type="PANTHER" id="PTHR31610:SF0">
    <property type="entry name" value="SLC26A_SULP TRANSPORTER DOMAIN-CONTAINING PROTEIN"/>
    <property type="match status" value="1"/>
</dbReference>
<feature type="transmembrane region" description="Helical" evidence="1">
    <location>
        <begin position="102"/>
        <end position="122"/>
    </location>
</feature>
<feature type="transmembrane region" description="Helical" evidence="1">
    <location>
        <begin position="364"/>
        <end position="383"/>
    </location>
</feature>
<sequence>MSTEVNKTAATPPSPTDHKVTVAWWTRGDTNAFFGLGFNILVNVLTLTGLMIGVVSVPAGDVLGTVLPALGVALILGNLYYTFLARRLATTENRTDVTALPYGPSVPHMFIVVFVVMLPVYLNTNDAMAAWQAGLAWAFMIGVIVMIGAFVGPYIRKITPRAAMLGTLAGISITFISMRPAAQMWEAAWIGLPVLAIILIGFFTNVRLPGNIPVGLAALLVGTAIGWAGGFMDAPAVSDAVSDIAVGVPDQRFDMLFDGLKDLAPLLGTAIPLGVYNFTEAMSNVESAAAAGDSYNLRSVLLADGAGAVIGSAFGSPFPPAVYIGHPGWKDAGGRTSYSLASGVAIGLLCFLGLFGVLDSLLPVPAIVPILLYIGLLIGAQAFQAVPRIHAVAVVIAIIPNLAQWATGLIDNALSAAGTTAGEVGYDSLDGAGVVYEGLKALGEGAVLVGLVLGTMVTFIIDKKFLYAALASVAGAALTFIGLIHAPEVEWAAAPEIALGYLFFAIVCLGYHFLPNARDEVETDAVKADDVEAARE</sequence>
<dbReference type="Proteomes" id="UP000225108">
    <property type="component" value="Unassembled WGS sequence"/>
</dbReference>
<dbReference type="RefSeq" id="WP_099382565.1">
    <property type="nucleotide sequence ID" value="NZ_PEBD01000008.1"/>
</dbReference>
<accession>A0A2G3PL28</accession>
<feature type="transmembrane region" description="Helical" evidence="1">
    <location>
        <begin position="162"/>
        <end position="181"/>
    </location>
</feature>
<dbReference type="EMBL" id="PEBD01000008">
    <property type="protein sequence ID" value="PHV66527.1"/>
    <property type="molecule type" value="Genomic_DNA"/>
</dbReference>
<feature type="transmembrane region" description="Helical" evidence="1">
    <location>
        <begin position="497"/>
        <end position="514"/>
    </location>
</feature>
<feature type="transmembrane region" description="Helical" evidence="1">
    <location>
        <begin position="337"/>
        <end position="358"/>
    </location>
</feature>
<evidence type="ECO:0000256" key="1">
    <source>
        <dbReference type="SAM" id="Phobius"/>
    </source>
</evidence>
<keyword evidence="1" id="KW-0472">Membrane</keyword>
<feature type="transmembrane region" description="Helical" evidence="1">
    <location>
        <begin position="305"/>
        <end position="325"/>
    </location>
</feature>
<proteinExistence type="predicted"/>
<comment type="caution">
    <text evidence="2">The sequence shown here is derived from an EMBL/GenBank/DDBJ whole genome shotgun (WGS) entry which is preliminary data.</text>
</comment>
<gene>
    <name evidence="2" type="ORF">CSW57_09410</name>
</gene>
<name>A0A2G3PL28_WILMA</name>
<feature type="transmembrane region" description="Helical" evidence="1">
    <location>
        <begin position="213"/>
        <end position="232"/>
    </location>
</feature>
<protein>
    <submittedName>
        <fullName evidence="2">Regulator</fullName>
    </submittedName>
</protein>
<feature type="transmembrane region" description="Helical" evidence="1">
    <location>
        <begin position="33"/>
        <end position="56"/>
    </location>
</feature>
<reference evidence="2 3" key="1">
    <citation type="submission" date="2017-10" db="EMBL/GenBank/DDBJ databases">
        <title>The draft genome sequence of Williamsia sp. BULT 1.1 isolated from the semi-arid grassland soils from South Africa.</title>
        <authorList>
            <person name="Kabwe M.H."/>
            <person name="Govender N."/>
            <person name="Mutseka Lunga P."/>
            <person name="Vikram S."/>
            <person name="Makhalanyane T.P."/>
        </authorList>
    </citation>
    <scope>NUCLEOTIDE SEQUENCE [LARGE SCALE GENOMIC DNA]</scope>
    <source>
        <strain evidence="2 3">BULT 1.1</strain>
    </source>
</reference>
<feature type="transmembrane region" description="Helical" evidence="1">
    <location>
        <begin position="62"/>
        <end position="81"/>
    </location>
</feature>
<feature type="transmembrane region" description="Helical" evidence="1">
    <location>
        <begin position="187"/>
        <end position="206"/>
    </location>
</feature>
<evidence type="ECO:0000313" key="3">
    <source>
        <dbReference type="Proteomes" id="UP000225108"/>
    </source>
</evidence>
<feature type="transmembrane region" description="Helical" evidence="1">
    <location>
        <begin position="465"/>
        <end position="485"/>
    </location>
</feature>